<comment type="subunit">
    <text evidence="10">Homopentamer.</text>
</comment>
<evidence type="ECO:0000256" key="5">
    <source>
        <dbReference type="ARBA" id="ARBA00022692"/>
    </source>
</evidence>
<evidence type="ECO:0000256" key="9">
    <source>
        <dbReference type="ARBA" id="ARBA00023303"/>
    </source>
</evidence>
<keyword evidence="9 10" id="KW-0407">Ion channel</keyword>
<dbReference type="PRINTS" id="PR01264">
    <property type="entry name" value="MECHCHANNEL"/>
</dbReference>
<proteinExistence type="inferred from homology"/>
<evidence type="ECO:0000256" key="8">
    <source>
        <dbReference type="ARBA" id="ARBA00023136"/>
    </source>
</evidence>
<evidence type="ECO:0000256" key="7">
    <source>
        <dbReference type="ARBA" id="ARBA00023065"/>
    </source>
</evidence>
<dbReference type="InterPro" id="IPR037673">
    <property type="entry name" value="MSC/AndL"/>
</dbReference>
<organism evidence="11 12">
    <name type="scientific">Paenibacillus yonginensis</name>
    <dbReference type="NCBI Taxonomy" id="1462996"/>
    <lineage>
        <taxon>Bacteria</taxon>
        <taxon>Bacillati</taxon>
        <taxon>Bacillota</taxon>
        <taxon>Bacilli</taxon>
        <taxon>Bacillales</taxon>
        <taxon>Paenibacillaceae</taxon>
        <taxon>Paenibacillus</taxon>
    </lineage>
</organism>
<comment type="function">
    <text evidence="10">Channel that opens in response to stretch forces in the membrane lipid bilayer. May participate in the regulation of osmotic pressure changes within the cell.</text>
</comment>
<keyword evidence="8 10" id="KW-0472">Membrane</keyword>
<dbReference type="PANTHER" id="PTHR30266">
    <property type="entry name" value="MECHANOSENSITIVE CHANNEL MSCL"/>
    <property type="match status" value="1"/>
</dbReference>
<dbReference type="Proteomes" id="UP000092573">
    <property type="component" value="Chromosome"/>
</dbReference>
<keyword evidence="5 10" id="KW-0812">Transmembrane</keyword>
<reference evidence="11 12" key="1">
    <citation type="submission" date="2016-01" db="EMBL/GenBank/DDBJ databases">
        <title>Complete Genome Sequence of Paenibacillus yonginensis DCY84, a novel Plant Growth-Promoting Bacteria with Elicitation of Induced Systemic Resistance.</title>
        <authorList>
            <person name="Kim Y.J."/>
            <person name="Yang D.C."/>
            <person name="Sukweenadhi J."/>
        </authorList>
    </citation>
    <scope>NUCLEOTIDE SEQUENCE [LARGE SCALE GENOMIC DNA]</scope>
    <source>
        <strain evidence="11 12">DCY84</strain>
    </source>
</reference>
<dbReference type="Gene3D" id="1.10.1200.120">
    <property type="entry name" value="Large-conductance mechanosensitive channel, MscL, domain 1"/>
    <property type="match status" value="1"/>
</dbReference>
<keyword evidence="6 10" id="KW-1133">Transmembrane helix</keyword>
<dbReference type="EMBL" id="CP014167">
    <property type="protein sequence ID" value="ANS73962.1"/>
    <property type="molecule type" value="Genomic_DNA"/>
</dbReference>
<dbReference type="RefSeq" id="WP_068694570.1">
    <property type="nucleotide sequence ID" value="NZ_CP014167.1"/>
</dbReference>
<dbReference type="KEGG" id="pyg:AWM70_04745"/>
<dbReference type="GO" id="GO:0008381">
    <property type="term" value="F:mechanosensitive monoatomic ion channel activity"/>
    <property type="evidence" value="ECO:0007669"/>
    <property type="project" value="UniProtKB-UniRule"/>
</dbReference>
<keyword evidence="3 10" id="KW-0813">Transport</keyword>
<evidence type="ECO:0000313" key="11">
    <source>
        <dbReference type="EMBL" id="ANS73962.1"/>
    </source>
</evidence>
<dbReference type="GO" id="GO:0005886">
    <property type="term" value="C:plasma membrane"/>
    <property type="evidence" value="ECO:0007669"/>
    <property type="project" value="UniProtKB-SubCell"/>
</dbReference>
<protein>
    <recommendedName>
        <fullName evidence="10">Large-conductance mechanosensitive channel</fullName>
    </recommendedName>
</protein>
<feature type="transmembrane region" description="Helical" evidence="10">
    <location>
        <begin position="69"/>
        <end position="90"/>
    </location>
</feature>
<dbReference type="InterPro" id="IPR001185">
    <property type="entry name" value="MS_channel"/>
</dbReference>
<dbReference type="OrthoDB" id="9810350at2"/>
<dbReference type="NCBIfam" id="TIGR00220">
    <property type="entry name" value="mscL"/>
    <property type="match status" value="1"/>
</dbReference>
<evidence type="ECO:0000256" key="1">
    <source>
        <dbReference type="ARBA" id="ARBA00004651"/>
    </source>
</evidence>
<dbReference type="Pfam" id="PF01741">
    <property type="entry name" value="MscL"/>
    <property type="match status" value="1"/>
</dbReference>
<comment type="subcellular location">
    <subcellularLocation>
        <location evidence="1 10">Cell membrane</location>
        <topology evidence="1 10">Multi-pass membrane protein</topology>
    </subcellularLocation>
</comment>
<feature type="transmembrane region" description="Helical" evidence="10">
    <location>
        <begin position="38"/>
        <end position="57"/>
    </location>
</feature>
<evidence type="ECO:0000256" key="6">
    <source>
        <dbReference type="ARBA" id="ARBA00022989"/>
    </source>
</evidence>
<dbReference type="PROSITE" id="PS01327">
    <property type="entry name" value="MSCL"/>
    <property type="match status" value="1"/>
</dbReference>
<dbReference type="NCBIfam" id="NF001843">
    <property type="entry name" value="PRK00567.1-4"/>
    <property type="match status" value="1"/>
</dbReference>
<evidence type="ECO:0000256" key="10">
    <source>
        <dbReference type="HAMAP-Rule" id="MF_00115"/>
    </source>
</evidence>
<dbReference type="HAMAP" id="MF_00115">
    <property type="entry name" value="MscL"/>
    <property type="match status" value="1"/>
</dbReference>
<gene>
    <name evidence="10" type="primary">mscL</name>
    <name evidence="11" type="ORF">AWM70_04745</name>
</gene>
<comment type="similarity">
    <text evidence="2 10">Belongs to the MscL family.</text>
</comment>
<feature type="transmembrane region" description="Helical" evidence="10">
    <location>
        <begin position="12"/>
        <end position="31"/>
    </location>
</feature>
<keyword evidence="12" id="KW-1185">Reference proteome</keyword>
<evidence type="ECO:0000313" key="12">
    <source>
        <dbReference type="Proteomes" id="UP000092573"/>
    </source>
</evidence>
<keyword evidence="4 10" id="KW-1003">Cell membrane</keyword>
<evidence type="ECO:0000256" key="3">
    <source>
        <dbReference type="ARBA" id="ARBA00022448"/>
    </source>
</evidence>
<dbReference type="AlphaFoldDB" id="A0A1B1MXQ2"/>
<dbReference type="SUPFAM" id="SSF81330">
    <property type="entry name" value="Gated mechanosensitive channel"/>
    <property type="match status" value="1"/>
</dbReference>
<accession>A0A1B1MXQ2</accession>
<dbReference type="PANTHER" id="PTHR30266:SF2">
    <property type="entry name" value="LARGE-CONDUCTANCE MECHANOSENSITIVE CHANNEL"/>
    <property type="match status" value="1"/>
</dbReference>
<evidence type="ECO:0000256" key="4">
    <source>
        <dbReference type="ARBA" id="ARBA00022475"/>
    </source>
</evidence>
<evidence type="ECO:0000256" key="2">
    <source>
        <dbReference type="ARBA" id="ARBA00007254"/>
    </source>
</evidence>
<dbReference type="STRING" id="1462996.AWM70_04745"/>
<dbReference type="InterPro" id="IPR036019">
    <property type="entry name" value="MscL_channel"/>
</dbReference>
<dbReference type="NCBIfam" id="NF010560">
    <property type="entry name" value="PRK13955.1"/>
    <property type="match status" value="1"/>
</dbReference>
<keyword evidence="7 10" id="KW-0406">Ion transport</keyword>
<name>A0A1B1MXQ2_9BACL</name>
<sequence length="128" mass="14077">MWKEFKAFAFKGNVLDLAIGVVIGAAFGKIVTSIVNDLITPIIGIIIGGLNFSGLALEVGDSKITYGNLIQTIIDFLLTAASIFLFIKLLGRFKKKEEEKPAAPPVPSREEMLLTEIRDLLKQQRQES</sequence>
<dbReference type="InterPro" id="IPR019823">
    <property type="entry name" value="Mechanosensitive_channel_CS"/>
</dbReference>